<evidence type="ECO:0000256" key="1">
    <source>
        <dbReference type="SAM" id="MobiDB-lite"/>
    </source>
</evidence>
<dbReference type="EMBL" id="JAGMUV010000025">
    <property type="protein sequence ID" value="KAH7120657.1"/>
    <property type="molecule type" value="Genomic_DNA"/>
</dbReference>
<feature type="compositionally biased region" description="Basic and acidic residues" evidence="1">
    <location>
        <begin position="337"/>
        <end position="353"/>
    </location>
</feature>
<evidence type="ECO:0000313" key="3">
    <source>
        <dbReference type="Proteomes" id="UP000738349"/>
    </source>
</evidence>
<feature type="region of interest" description="Disordered" evidence="1">
    <location>
        <begin position="209"/>
        <end position="252"/>
    </location>
</feature>
<dbReference type="Proteomes" id="UP000738349">
    <property type="component" value="Unassembled WGS sequence"/>
</dbReference>
<keyword evidence="3" id="KW-1185">Reference proteome</keyword>
<dbReference type="OrthoDB" id="3902588at2759"/>
<organism evidence="2 3">
    <name type="scientific">Dactylonectria macrodidyma</name>
    <dbReference type="NCBI Taxonomy" id="307937"/>
    <lineage>
        <taxon>Eukaryota</taxon>
        <taxon>Fungi</taxon>
        <taxon>Dikarya</taxon>
        <taxon>Ascomycota</taxon>
        <taxon>Pezizomycotina</taxon>
        <taxon>Sordariomycetes</taxon>
        <taxon>Hypocreomycetidae</taxon>
        <taxon>Hypocreales</taxon>
        <taxon>Nectriaceae</taxon>
        <taxon>Dactylonectria</taxon>
    </lineage>
</organism>
<accession>A0A9P9DKI7</accession>
<feature type="compositionally biased region" description="Basic and acidic residues" evidence="1">
    <location>
        <begin position="1"/>
        <end position="31"/>
    </location>
</feature>
<proteinExistence type="predicted"/>
<feature type="compositionally biased region" description="Low complexity" evidence="1">
    <location>
        <begin position="39"/>
        <end position="50"/>
    </location>
</feature>
<feature type="region of interest" description="Disordered" evidence="1">
    <location>
        <begin position="1"/>
        <end position="51"/>
    </location>
</feature>
<feature type="region of interest" description="Disordered" evidence="1">
    <location>
        <begin position="77"/>
        <end position="96"/>
    </location>
</feature>
<feature type="compositionally biased region" description="Polar residues" evidence="1">
    <location>
        <begin position="221"/>
        <end position="249"/>
    </location>
</feature>
<gene>
    <name evidence="2" type="ORF">EDB81DRAFT_914385</name>
</gene>
<feature type="region of interest" description="Disordered" evidence="1">
    <location>
        <begin position="333"/>
        <end position="366"/>
    </location>
</feature>
<evidence type="ECO:0000313" key="2">
    <source>
        <dbReference type="EMBL" id="KAH7120657.1"/>
    </source>
</evidence>
<feature type="compositionally biased region" description="Polar residues" evidence="1">
    <location>
        <begin position="266"/>
        <end position="279"/>
    </location>
</feature>
<sequence>MRGIFRTDSDKKPKKEARQENTIKQGRKDRTPGAGGGASSHASDSAGNGSLRATLGGNANANESVISFFTALSSIEVPPTEGPPTSTEASLLEASPTEASFDLESDTDSAFSLHQATPVIVCSSPTWMIEHVDILERFGDDPQQESISKRDAVYISSFDRPSIVLFTSHDSASPLLRHQDSHHMALEPCHFVQTFTEGSFISRSTHVTTTVRTSGDDDLGLSSQVTITGGADSTSPARPSSSGTRSQSPFRALMSRSKRSPVLLSTLKQTQSPSVSSRGDVTEGWKPPTTWDCTLSTKNSLSEMAVVTDEITVLDEDLLTDLSVVQQDVNRVTKKSKQFEGTKSVQRDGRDRTNAAYAMDNGSAGS</sequence>
<dbReference type="AlphaFoldDB" id="A0A9P9DKI7"/>
<protein>
    <submittedName>
        <fullName evidence="2">Uncharacterized protein</fullName>
    </submittedName>
</protein>
<comment type="caution">
    <text evidence="2">The sequence shown here is derived from an EMBL/GenBank/DDBJ whole genome shotgun (WGS) entry which is preliminary data.</text>
</comment>
<feature type="region of interest" description="Disordered" evidence="1">
    <location>
        <begin position="264"/>
        <end position="284"/>
    </location>
</feature>
<name>A0A9P9DKI7_9HYPO</name>
<reference evidence="2" key="1">
    <citation type="journal article" date="2021" name="Nat. Commun.">
        <title>Genetic determinants of endophytism in the Arabidopsis root mycobiome.</title>
        <authorList>
            <person name="Mesny F."/>
            <person name="Miyauchi S."/>
            <person name="Thiergart T."/>
            <person name="Pickel B."/>
            <person name="Atanasova L."/>
            <person name="Karlsson M."/>
            <person name="Huettel B."/>
            <person name="Barry K.W."/>
            <person name="Haridas S."/>
            <person name="Chen C."/>
            <person name="Bauer D."/>
            <person name="Andreopoulos W."/>
            <person name="Pangilinan J."/>
            <person name="LaButti K."/>
            <person name="Riley R."/>
            <person name="Lipzen A."/>
            <person name="Clum A."/>
            <person name="Drula E."/>
            <person name="Henrissat B."/>
            <person name="Kohler A."/>
            <person name="Grigoriev I.V."/>
            <person name="Martin F.M."/>
            <person name="Hacquard S."/>
        </authorList>
    </citation>
    <scope>NUCLEOTIDE SEQUENCE</scope>
    <source>
        <strain evidence="2">MPI-CAGE-AT-0147</strain>
    </source>
</reference>